<evidence type="ECO:0000256" key="6">
    <source>
        <dbReference type="ARBA" id="ARBA00031012"/>
    </source>
</evidence>
<evidence type="ECO:0000313" key="12">
    <source>
        <dbReference type="Proteomes" id="UP000594170"/>
    </source>
</evidence>
<dbReference type="Gene3D" id="3.90.70.80">
    <property type="match status" value="1"/>
</dbReference>
<feature type="compositionally biased region" description="Low complexity" evidence="7">
    <location>
        <begin position="1704"/>
        <end position="1716"/>
    </location>
</feature>
<dbReference type="EC" id="2.7.7.48" evidence="1"/>
<keyword evidence="3" id="KW-0808">Transferase</keyword>
<feature type="domain" description="RdRp catalytic" evidence="9">
    <location>
        <begin position="2370"/>
        <end position="2579"/>
    </location>
</feature>
<feature type="region of interest" description="Disordered" evidence="7">
    <location>
        <begin position="2745"/>
        <end position="2774"/>
    </location>
</feature>
<evidence type="ECO:0000256" key="3">
    <source>
        <dbReference type="ARBA" id="ARBA00022679"/>
    </source>
</evidence>
<name>A0A5P9K616_9VIRU</name>
<keyword evidence="8" id="KW-0812">Transmembrane</keyword>
<evidence type="ECO:0000256" key="5">
    <source>
        <dbReference type="ARBA" id="ARBA00030436"/>
    </source>
</evidence>
<feature type="domain" description="OTU" evidence="10">
    <location>
        <begin position="40"/>
        <end position="165"/>
    </location>
</feature>
<dbReference type="GO" id="GO:0006351">
    <property type="term" value="P:DNA-templated transcription"/>
    <property type="evidence" value="ECO:0007669"/>
    <property type="project" value="InterPro"/>
</dbReference>
<dbReference type="InterPro" id="IPR007099">
    <property type="entry name" value="RNA-dir_pol_NSvirus"/>
</dbReference>
<dbReference type="PROSITE" id="PS50802">
    <property type="entry name" value="OTU"/>
    <property type="match status" value="1"/>
</dbReference>
<dbReference type="InterPro" id="IPR049605">
    <property type="entry name" value="L_OTU"/>
</dbReference>
<organism evidence="11 12">
    <name type="scientific">Tamdy virus</name>
    <dbReference type="NCBI Taxonomy" id="1453410"/>
    <lineage>
        <taxon>Viruses</taxon>
        <taxon>Riboviria</taxon>
        <taxon>Orthornavirae</taxon>
        <taxon>Negarnaviricota</taxon>
        <taxon>Polyploviricotina</taxon>
        <taxon>Bunyaviricetes</taxon>
        <taxon>Hareavirales</taxon>
        <taxon>Nairoviridae</taxon>
        <taxon>Orthonairovirus</taxon>
        <taxon>Orthonairovirus tomdiense</taxon>
    </lineage>
</organism>
<dbReference type="Proteomes" id="UP000594170">
    <property type="component" value="Genome"/>
</dbReference>
<dbReference type="GO" id="GO:0039694">
    <property type="term" value="P:viral RNA genome replication"/>
    <property type="evidence" value="ECO:0007669"/>
    <property type="project" value="InterPro"/>
</dbReference>
<accession>A0A5P9K616</accession>
<dbReference type="InterPro" id="IPR007322">
    <property type="entry name" value="RNA_pol_bunyavir"/>
</dbReference>
<dbReference type="CDD" id="cd21880">
    <property type="entry name" value="OTU_RNAP_L_virus"/>
    <property type="match status" value="1"/>
</dbReference>
<reference evidence="11 12" key="1">
    <citation type="journal article" date="2019" name="Emerg. Infect. Dis.">
        <title>Tamdy Virus in Ixodid Ticks Infesting Bactrian Camels, Xinjiang, China, 2018.</title>
        <authorList>
            <person name="Zhou H."/>
            <person name="Ma Z."/>
            <person name="Hu T."/>
            <person name="Bi Y."/>
            <person name="Mamuti A."/>
            <person name="Yu R."/>
            <person name="Carr M.J."/>
            <person name="Shi M."/>
            <person name="Li J."/>
            <person name="Sharshov K."/>
            <person name="Gao G.F."/>
            <person name="Shi W."/>
        </authorList>
    </citation>
    <scope>NUCLEOTIDE SEQUENCE [LARGE SCALE GENOMIC DNA]</scope>
    <source>
        <strain evidence="11 12">XJ01</strain>
    </source>
</reference>
<dbReference type="PROSITE" id="PS50525">
    <property type="entry name" value="RDRP_SSRNA_NEG_SEG"/>
    <property type="match status" value="1"/>
</dbReference>
<dbReference type="Pfam" id="PF04196">
    <property type="entry name" value="Bunya_RdRp"/>
    <property type="match status" value="1"/>
</dbReference>
<feature type="transmembrane region" description="Helical" evidence="8">
    <location>
        <begin position="1418"/>
        <end position="1437"/>
    </location>
</feature>
<keyword evidence="8" id="KW-1133">Transmembrane helix</keyword>
<keyword evidence="8" id="KW-0472">Membrane</keyword>
<evidence type="ECO:0000256" key="7">
    <source>
        <dbReference type="SAM" id="MobiDB-lite"/>
    </source>
</evidence>
<sequence>MAAIFCFRDINNITLDLDPLLEKVGMSYQGPISLNLLTHFDIHQVPADGDCFYHCVARHTEALDANTIRNIIGSFAAQNWDKVEEAKYYHESFESYHSEVIKRGTWGGSAEAEILNLAYGMPIVIWLTDDFVWTHGVRVWKRRSDVWPELHLALSHGHFQLLTPKGVPKQPKREVIPMVYELEVASQTESETVDNLEDLFLPEHEKQRLELFSKPSLRERLPPVLTKQLQVLIEQERTLPMRVGRLLSKVFPCNVRVVQMEFGEFLMVPEAGPFRGTLSLSELGNVWMRVRKGGKKLLQPPSVSFAEDLLIHADSQFILTNLVGDKLLAANASLLPREIIHTLATLASVVLLSTFLYKSTMRAKRDFILGAVRDAGLTNHKIKRYIGTLRPFSIYQRPLTVAQKICEFAMGDNLSEISLSISRLPSTAYLLLSCIDVSGYKVTEFRSLLNTLSTDDVEEPVHSSREVYDVRLACTRLEKIFELKRRNAPKKDFRDYLASEGLDPDKYIHAPGNLYSKAKEAVLREFFLSRNIMKLISKHGKATSGTSITSLIAYISNLVISRERLNLSQDDVASLETIERRLIAIQSRDARIPIPIICGLVENNMSELFRQLPEDCAQECAMLFESIRNSDTHSSAWSAALRLKGVAYEGLFAKTHNIKYIPEDQKPNLSMAVQTYFPDKFEKFLLRTHLHPEVREFKPDFLIAKKKLMPDSSIMKVGLKQMYVALDDTDPDSSSAYKRKKRAFPLPEVSIAEIDTFESILPRIRMVTDKRKEQYNQLSGDFLDTAEKLKSPSEQHSSKESLVDKLSTELDSSSAGTLSEGTVQGFSEGTEFLIIEVGYQTDTEAKVQTDIGKWKVACSLLRDLGIPSTVVACSDCTSTKQTDWYIKEEYVKVIKNSVSNLFARLSQNSPQEVTDMMVGAISTQKIRSVLKSGSTIRTPVTLQDVLTAWQDNKSYIIKRPTDITIPSHLENLMRVALCEGAVISKESSKKLVSALITQQEQIADWVEQTKYRCEVLVPLRSAEKILIGWLLTDLSTCRCEPCYDKIKNSIKKTESQTEVLAFLASQIQLESHCNECHKHPIEKKKFDMVSKRSVAIQHVTHTETELNDTDNKATTLDKLCRLTLPGKTEKERSVKRSVESLLRQSMFDSMIPCIKLPSGQILVNSRLFHHHRPIKQKKSSDVKAGVEEESRLDRLKKSLSGEKLKGYSDMVKKIIHDLLNSTDRQKGSLCEFKEEWARKVFSDLESDLTEDVLLTRVEGTRAGKRDFAINNDKLIPFSDDEIKLYLDDKSGSLLNTRSCTLPFKLDCVLHKELFLECVRRYHFTPYYDCADTVAKLTKLLLQFSWFQEVVLYGKVCETFLQCCTEFNRSGVKVRKVRHTNLNLAVALPSNKKENMKCCLYDNFFSSVGHGKFMMSRRIAVLGAAIPYIILICFIQCLQHSRCVDVLHKANGSMVKSIIKRNATILDHLSQSLIGINNGHFEKTCKLYIDFCKQSGNYLNRSSYDTFITTISGLSTMFHILLGPAMLLNSQPFNKQIQNMRFGMLYGISRVACPKELGIKLSSSARHIECYVARLYLQLVTYCCGIDPAQNITTWKAHDLCPNVTIPSLSIVGNIISGDRQLIFDIYLVHIYNKEMDNFDEGCIKVLQETLERHVSWEMQLMDSVRSYSAGTLSQRLKDTRTMRLLLGLPNLKRGLEDWEAGNKSSASSQSSSSSHSIGKTRSFSSGKKFKSVYGRLRSRLNPIATHLGLEVVTDELLDFKLVAQDKGMGICYDANPDSMMKDVKQIIKENPSHTYGCYELIQAMTENARKKFPPEAICKAQRDTTNWQGVSAYTETTSSVSEPKRTIVLKDAIKVLSTGEVKKTVKLIRNRLKKLDGTSEPKLEKLSELVEMISTVETFTEKEKEDIRRGIASPSKLVYFPWREIVTRSIRDVLITNDANMLYCWLKSLANGIKKGLRKYMPALKYSKMSTPRDHPKLKQLLDEDEYNALADLIEVFKCLIRGNMEYDLQLPRADLLYSAWLKFLNHVQFISDIVKDGHESLERCLSDFNTLSDAYKGLMDIKKEFPDLSFTNEEIEVKTMESGFLKEHDGDIMNVINLIFAVSLCCPWSIHYKSFELLLSQESNPLADADNNSEHILLLRSLGPVALIKGPLWDAFGLPSSFAERSEQLEMLYRYCSSLFISNSEPIRSILNINDINIGGSIEESALSTTRALLSKYGLESTDLDFKWTLNLIANSNFEVAKRLTGRTEGERLPRSIRSKVIYEMIKLVKDTGMAILQQHAFSYILNSGHRFFAVLAPKAQLGGHRDLLVQEIMTKIIHAASETFSRALLATTNDDGLTNQHLKESILEHARDKLQLSHQNHGKPLIEGSTMMKFFIMTFCVSGDRTKWGPIHCTAFFSAMMQQLLQDAPDWSSFFKLVMLKNLYRQVEIPAGAIKKILNAFRLRYNGKKSLESMTEDELRKALSDNVDIWNGNPFLQFIVTVYLSRGKMALECYNHMGQGIHHATSSVMTSCMAVLAEEMIVSYFVVHMPELTVSVQHAGSSDDYAKVVTVSGNLPNSLFERYSEKFWEHVSRLQNAMIGAARACQMKDSAKTLIGDFVCEFYSEFLLFHRVTPAVIKFILTGLINSSVTSPQSMVQACQVSAQQAMYNSVPLLTNFCAILFRQQIFANHTELFQRKYGPLVHGLPSAFGRLYLPMFSNLTSSAIAIEDAESIANDLSSAMDLCHRVRATPEVDYSYLDLPSPEVSEGATPVDSDDHTGTEEGTGSVSSGSTSSFRFGEIRKFTTTEKEYLKVVTVSDLDLVEKEIFEHVNNMYAGEMDYGVWPCIDKLRASPLVQDNIELKEIAENNPLKLIRYIRSVICCIIIGYYRSFASEGTEKTLKANLNRDENRIVEDPMIQLLPEKLRRELTRLGMAKEEYNDHLLRGHSLSTLAEQVARRVITLNCLTEDYEAEADRLRQTLGSRNIIYGLASGIKELSLPLYTIFLKSYFFVDKFFLEHYDRWNSKHSRNYRDSTGRSLEGRVVTKYMTWLDAILSSLLTKGNGKASEPHSLFNPSLKCIELITYEDKTRVLSLKVEELRVVKEELQALAVQFSDTNRLKLKILEASRPLTELEANKVVISKSGLFSAGEQVKIRNNPALVIGFYLSKETILEIRPSKMDLSSLIIDSVKLEQFYTSISEVCSGILTESKRLQKQDEYPKVEEVSSYANTLTLLSRLAQKSNTKIIAFHMIKPISMHTESTVTDLISFGTKEGRQLLLSDPKVETGTTSQKYWRILHCMGAIGNLNLGDRYKTDLLVGFMNWVPKVPQVTYSCSMKKYEETVLEQFRDRSIVSNLYEELPNIKKETERKQMESLVDYIKDPMVLVSKKPFFGKTVDFNVRHSESPRTGSFTLSSSAGEAVGMFVAGTLHVFLSRDNNFLLTEVELHVLQWQNRIRTDVLTKEQHEFFMELLPESSSLSRRLSEGVVKSVSIDPTNPRMLCLGTGSGSSKVIRIRPHILTVRKTTDESKLNEPRLVWGKSSLSIVYDEFAAEATYHESILSIRKKLDNALESHTSCRLPNSVFSDMKVILGRIQFKYDATATSLSLLHFYLAHAAETAHLEFYSKSNILDQLLGQEKKELNILKQLRRGGTPKGALVRDTTDHLLMIANSVETTLNDNEFPLYYLPEVQHFLDETGNSAIHVEAVSKGYHQSHKWKCSVDTISVSKPASDLRTVVSILGTESLPLQFSQMIANADLWCMLHKLGKRAQQQFVAFTQSDSIPECLFCSSLYVHQCKKTNRDEYFYPPGSLLGLVRRREFEMSEAGDTASFDPTDDGEVSLTVSLKFPKSSKGDTAAIKTILIKTMNTHANIFESCKTLQEIKEVAMVRLEHTDACSQVVIKYPSFLGKETTIDKMFCAVGTVKPDVMRSIKDVANLACFLMARDHPFPFEDEPLAQLEPATEGLLTIDDLLSSELGGSSVEQGDAVGNTNYQFNFADSDDD</sequence>
<protein>
    <recommendedName>
        <fullName evidence="2">RNA-directed RNA polymerase L</fullName>
        <ecNumber evidence="1">2.7.7.48</ecNumber>
    </recommendedName>
    <alternativeName>
        <fullName evidence="4">Large structural protein</fullName>
    </alternativeName>
    <alternativeName>
        <fullName evidence="6">Replicase</fullName>
    </alternativeName>
    <alternativeName>
        <fullName evidence="5">Transcriptase</fullName>
    </alternativeName>
</protein>
<dbReference type="EMBL" id="MK757580">
    <property type="protein sequence ID" value="QFU19352.1"/>
    <property type="molecule type" value="Viral_cRNA"/>
</dbReference>
<evidence type="ECO:0000256" key="8">
    <source>
        <dbReference type="SAM" id="Phobius"/>
    </source>
</evidence>
<dbReference type="InterPro" id="IPR038765">
    <property type="entry name" value="Papain-like_cys_pep_sf"/>
</dbReference>
<evidence type="ECO:0000313" key="11">
    <source>
        <dbReference type="EMBL" id="QFU19352.1"/>
    </source>
</evidence>
<dbReference type="InterPro" id="IPR003323">
    <property type="entry name" value="OTU_dom"/>
</dbReference>
<proteinExistence type="predicted"/>
<feature type="compositionally biased region" description="Low complexity" evidence="7">
    <location>
        <begin position="2763"/>
        <end position="2774"/>
    </location>
</feature>
<gene>
    <name evidence="11" type="primary">RdRp</name>
</gene>
<dbReference type="SUPFAM" id="SSF54001">
    <property type="entry name" value="Cysteine proteinases"/>
    <property type="match status" value="1"/>
</dbReference>
<dbReference type="GO" id="GO:0003968">
    <property type="term" value="F:RNA-directed RNA polymerase activity"/>
    <property type="evidence" value="ECO:0007669"/>
    <property type="project" value="UniProtKB-KW"/>
</dbReference>
<evidence type="ECO:0000259" key="9">
    <source>
        <dbReference type="PROSITE" id="PS50525"/>
    </source>
</evidence>
<evidence type="ECO:0000256" key="2">
    <source>
        <dbReference type="ARBA" id="ARBA00018602"/>
    </source>
</evidence>
<keyword evidence="11" id="KW-0696">RNA-directed RNA polymerase</keyword>
<feature type="region of interest" description="Disordered" evidence="7">
    <location>
        <begin position="1702"/>
        <end position="1722"/>
    </location>
</feature>
<evidence type="ECO:0000256" key="1">
    <source>
        <dbReference type="ARBA" id="ARBA00012494"/>
    </source>
</evidence>
<keyword evidence="11" id="KW-0548">Nucleotidyltransferase</keyword>
<evidence type="ECO:0000259" key="10">
    <source>
        <dbReference type="PROSITE" id="PS50802"/>
    </source>
</evidence>
<evidence type="ECO:0000256" key="4">
    <source>
        <dbReference type="ARBA" id="ARBA00030285"/>
    </source>
</evidence>